<name>A0ABW1SSC4_9LACO</name>
<keyword evidence="2" id="KW-1185">Reference proteome</keyword>
<dbReference type="EMBL" id="JBHSSK010000010">
    <property type="protein sequence ID" value="MFC6206650.1"/>
    <property type="molecule type" value="Genomic_DNA"/>
</dbReference>
<evidence type="ECO:0000313" key="2">
    <source>
        <dbReference type="Proteomes" id="UP001596254"/>
    </source>
</evidence>
<evidence type="ECO:0000313" key="1">
    <source>
        <dbReference type="EMBL" id="MFC6206650.1"/>
    </source>
</evidence>
<dbReference type="RefSeq" id="WP_125694134.1">
    <property type="nucleotide sequence ID" value="NZ_JBHSSK010000010.1"/>
</dbReference>
<gene>
    <name evidence="1" type="ORF">ACFP1G_04040</name>
</gene>
<proteinExistence type="predicted"/>
<evidence type="ECO:0008006" key="3">
    <source>
        <dbReference type="Google" id="ProtNLM"/>
    </source>
</evidence>
<protein>
    <recommendedName>
        <fullName evidence="3">SCP domain-containing protein</fullName>
    </recommendedName>
</protein>
<comment type="caution">
    <text evidence="1">The sequence shown here is derived from an EMBL/GenBank/DDBJ whole genome shotgun (WGS) entry which is preliminary data.</text>
</comment>
<dbReference type="Proteomes" id="UP001596254">
    <property type="component" value="Unassembled WGS sequence"/>
</dbReference>
<sequence length="279" mass="31395">MNQFHELMTIIAVLSGGVIGLSSLTSAQASTYSAKRSRSVKVVWRKSMKRHAFHGTTGYLYSQHLGDRYQALKTFPHTTWYTTKHEKLLIKQTHKTRIYYQVTSANGKYTGWVSRRYLKQGSAKRTKSARFQANAKQSFNAATVNRDFITQLNRARAAKGLTALQANQLIQTQVSNVRITQITTNFSHYDRAGHVIQQGLFKNVGLEHASHGEVLDMNGVGKTNAATAKSIAYDYQHGNDQGAHWQMLMESQFIYYGIATKVTSNGTVYNVMNVMSQPF</sequence>
<organism evidence="1 2">
    <name type="scientific">Levilactobacillus tongjiangensis</name>
    <dbReference type="NCBI Taxonomy" id="2486023"/>
    <lineage>
        <taxon>Bacteria</taxon>
        <taxon>Bacillati</taxon>
        <taxon>Bacillota</taxon>
        <taxon>Bacilli</taxon>
        <taxon>Lactobacillales</taxon>
        <taxon>Lactobacillaceae</taxon>
        <taxon>Levilactobacillus</taxon>
    </lineage>
</organism>
<accession>A0ABW1SSC4</accession>
<reference evidence="2" key="1">
    <citation type="journal article" date="2019" name="Int. J. Syst. Evol. Microbiol.">
        <title>The Global Catalogue of Microorganisms (GCM) 10K type strain sequencing project: providing services to taxonomists for standard genome sequencing and annotation.</title>
        <authorList>
            <consortium name="The Broad Institute Genomics Platform"/>
            <consortium name="The Broad Institute Genome Sequencing Center for Infectious Disease"/>
            <person name="Wu L."/>
            <person name="Ma J."/>
        </authorList>
    </citation>
    <scope>NUCLEOTIDE SEQUENCE [LARGE SCALE GENOMIC DNA]</scope>
    <source>
        <strain evidence="2">CCM 8905</strain>
    </source>
</reference>